<dbReference type="EMBL" id="CAJOBH010248283">
    <property type="protein sequence ID" value="CAF5131671.1"/>
    <property type="molecule type" value="Genomic_DNA"/>
</dbReference>
<comment type="caution">
    <text evidence="1">The sequence shown here is derived from an EMBL/GenBank/DDBJ whole genome shotgun (WGS) entry which is preliminary data.</text>
</comment>
<organism evidence="1 3">
    <name type="scientific">Rotaria magnacalcarata</name>
    <dbReference type="NCBI Taxonomy" id="392030"/>
    <lineage>
        <taxon>Eukaryota</taxon>
        <taxon>Metazoa</taxon>
        <taxon>Spiralia</taxon>
        <taxon>Gnathifera</taxon>
        <taxon>Rotifera</taxon>
        <taxon>Eurotatoria</taxon>
        <taxon>Bdelloidea</taxon>
        <taxon>Philodinida</taxon>
        <taxon>Philodinidae</taxon>
        <taxon>Rotaria</taxon>
    </lineage>
</organism>
<proteinExistence type="predicted"/>
<evidence type="ECO:0000313" key="1">
    <source>
        <dbReference type="EMBL" id="CAF5131671.1"/>
    </source>
</evidence>
<gene>
    <name evidence="1" type="ORF">BYL167_LOCUS68623</name>
    <name evidence="2" type="ORF">GIL414_LOCUS78583</name>
</gene>
<dbReference type="AlphaFoldDB" id="A0A8S3FNK3"/>
<reference evidence="1" key="1">
    <citation type="submission" date="2021-02" db="EMBL/GenBank/DDBJ databases">
        <authorList>
            <person name="Nowell W R."/>
        </authorList>
    </citation>
    <scope>NUCLEOTIDE SEQUENCE</scope>
</reference>
<evidence type="ECO:0000313" key="3">
    <source>
        <dbReference type="Proteomes" id="UP000681967"/>
    </source>
</evidence>
<name>A0A8S3FNK3_9BILA</name>
<feature type="non-terminal residue" evidence="1">
    <location>
        <position position="30"/>
    </location>
</feature>
<dbReference type="GO" id="GO:0008641">
    <property type="term" value="F:ubiquitin-like modifier activating enzyme activity"/>
    <property type="evidence" value="ECO:0007669"/>
    <property type="project" value="InterPro"/>
</dbReference>
<sequence>MNSNQTSMLSDEEATLYDRQIRLWGADAQL</sequence>
<evidence type="ECO:0000313" key="2">
    <source>
        <dbReference type="EMBL" id="CAF5207286.1"/>
    </source>
</evidence>
<dbReference type="SUPFAM" id="SSF69572">
    <property type="entry name" value="Activating enzymes of the ubiquitin-like proteins"/>
    <property type="match status" value="1"/>
</dbReference>
<dbReference type="Proteomes" id="UP000681720">
    <property type="component" value="Unassembled WGS sequence"/>
</dbReference>
<protein>
    <submittedName>
        <fullName evidence="1">Uncharacterized protein</fullName>
    </submittedName>
</protein>
<dbReference type="InterPro" id="IPR035985">
    <property type="entry name" value="Ubiquitin-activating_enz"/>
</dbReference>
<dbReference type="Proteomes" id="UP000681967">
    <property type="component" value="Unassembled WGS sequence"/>
</dbReference>
<dbReference type="Gene3D" id="3.40.50.720">
    <property type="entry name" value="NAD(P)-binding Rossmann-like Domain"/>
    <property type="match status" value="1"/>
</dbReference>
<accession>A0A8S3FNK3</accession>
<dbReference type="EMBL" id="CAJOBJ010350280">
    <property type="protein sequence ID" value="CAF5207286.1"/>
    <property type="molecule type" value="Genomic_DNA"/>
</dbReference>